<dbReference type="InterPro" id="IPR025736">
    <property type="entry name" value="PucR_C-HTH_dom"/>
</dbReference>
<dbReference type="InterPro" id="IPR009057">
    <property type="entry name" value="Homeodomain-like_sf"/>
</dbReference>
<accession>A0A1W1VEA3</accession>
<dbReference type="EMBL" id="LT838272">
    <property type="protein sequence ID" value="SMB91274.1"/>
    <property type="molecule type" value="Genomic_DNA"/>
</dbReference>
<evidence type="ECO:0000259" key="2">
    <source>
        <dbReference type="Pfam" id="PF13556"/>
    </source>
</evidence>
<feature type="domain" description="PucR C-terminal helix-turn-helix" evidence="2">
    <location>
        <begin position="349"/>
        <end position="406"/>
    </location>
</feature>
<dbReference type="STRING" id="698762.SAMN00808754_0416"/>
<dbReference type="SUPFAM" id="SSF46689">
    <property type="entry name" value="Homeodomain-like"/>
    <property type="match status" value="1"/>
</dbReference>
<protein>
    <submittedName>
        <fullName evidence="4">Sugar diacid utilization regulator</fullName>
    </submittedName>
</protein>
<gene>
    <name evidence="4" type="ORF">SAMN00808754_0416</name>
</gene>
<dbReference type="Pfam" id="PF17853">
    <property type="entry name" value="GGDEF_2"/>
    <property type="match status" value="1"/>
</dbReference>
<dbReference type="Gene3D" id="1.10.10.2840">
    <property type="entry name" value="PucR C-terminal helix-turn-helix domain"/>
    <property type="match status" value="1"/>
</dbReference>
<dbReference type="PANTHER" id="PTHR33744">
    <property type="entry name" value="CARBOHYDRATE DIACID REGULATOR"/>
    <property type="match status" value="1"/>
</dbReference>
<evidence type="ECO:0000313" key="4">
    <source>
        <dbReference type="EMBL" id="SMB91274.1"/>
    </source>
</evidence>
<organism evidence="4 5">
    <name type="scientific">Thermanaeromonas toyohensis ToBE</name>
    <dbReference type="NCBI Taxonomy" id="698762"/>
    <lineage>
        <taxon>Bacteria</taxon>
        <taxon>Bacillati</taxon>
        <taxon>Bacillota</taxon>
        <taxon>Clostridia</taxon>
        <taxon>Neomoorellales</taxon>
        <taxon>Neomoorellaceae</taxon>
        <taxon>Thermanaeromonas</taxon>
    </lineage>
</organism>
<reference evidence="4 5" key="1">
    <citation type="submission" date="2017-04" db="EMBL/GenBank/DDBJ databases">
        <authorList>
            <person name="Afonso C.L."/>
            <person name="Miller P.J."/>
            <person name="Scott M.A."/>
            <person name="Spackman E."/>
            <person name="Goraichik I."/>
            <person name="Dimitrov K.M."/>
            <person name="Suarez D.L."/>
            <person name="Swayne D.E."/>
        </authorList>
    </citation>
    <scope>NUCLEOTIDE SEQUENCE [LARGE SCALE GENOMIC DNA]</scope>
    <source>
        <strain evidence="4 5">ToBE</strain>
    </source>
</reference>
<dbReference type="PANTHER" id="PTHR33744:SF1">
    <property type="entry name" value="DNA-BINDING TRANSCRIPTIONAL ACTIVATOR ADER"/>
    <property type="match status" value="1"/>
</dbReference>
<sequence>MKPKPVTRLLLSMAREEGLTGLAKIVAEEFRNPVIITDATYRILTGQPFLGVQYPWPEHLPLPVPLPSSWPELKGRLLKGTLWNDEGSPVNYTAVPLGEERLEGFLFVLEMVGPVNKDLGDLLTEVSLPVLIELKKEKALLNQEKKYKREFLLEILYNNFEDFESLVDRGKTWGWNLNLPYALLVLQLDEEQGLPTTSEITLKEINEKFNEIVVAYAEKRGAIALDIKGQVVILLPYTLKEDKPQRKKAIEDWVRELRRYILKRSPSFSFSAGVGEFYTGVTELYKAYQEAKTALKLGVLFKGRGTLTYFSELGIIRLLYKLGELELRDFWQGILGPLLDYDREQGYELLNTLKVYFQCNGDQQETARKLFIHPNTLKYRLKKIEEITALKLDNIEALVNLYLALQVMHLQRENK</sequence>
<dbReference type="AlphaFoldDB" id="A0A1W1VEA3"/>
<dbReference type="Pfam" id="PF13556">
    <property type="entry name" value="HTH_30"/>
    <property type="match status" value="1"/>
</dbReference>
<evidence type="ECO:0000259" key="3">
    <source>
        <dbReference type="Pfam" id="PF17853"/>
    </source>
</evidence>
<dbReference type="InterPro" id="IPR051448">
    <property type="entry name" value="CdaR-like_regulators"/>
</dbReference>
<comment type="similarity">
    <text evidence="1">Belongs to the CdaR family.</text>
</comment>
<proteinExistence type="inferred from homology"/>
<feature type="domain" description="CdaR GGDEF-like" evidence="3">
    <location>
        <begin position="164"/>
        <end position="297"/>
    </location>
</feature>
<evidence type="ECO:0000256" key="1">
    <source>
        <dbReference type="ARBA" id="ARBA00006754"/>
    </source>
</evidence>
<name>A0A1W1VEA3_9FIRM</name>
<dbReference type="InterPro" id="IPR042070">
    <property type="entry name" value="PucR_C-HTH_sf"/>
</dbReference>
<dbReference type="InterPro" id="IPR041522">
    <property type="entry name" value="CdaR_GGDEF"/>
</dbReference>
<dbReference type="Proteomes" id="UP000192569">
    <property type="component" value="Chromosome I"/>
</dbReference>
<evidence type="ECO:0000313" key="5">
    <source>
        <dbReference type="Proteomes" id="UP000192569"/>
    </source>
</evidence>
<keyword evidence="5" id="KW-1185">Reference proteome</keyword>
<dbReference type="RefSeq" id="WP_172839011.1">
    <property type="nucleotide sequence ID" value="NZ_LT838272.1"/>
</dbReference>